<dbReference type="AlphaFoldDB" id="A0A395W6B7"/>
<dbReference type="Proteomes" id="UP000266492">
    <property type="component" value="Unassembled WGS sequence"/>
</dbReference>
<evidence type="ECO:0000313" key="1">
    <source>
        <dbReference type="EMBL" id="RGS88405.1"/>
    </source>
</evidence>
<comment type="caution">
    <text evidence="1">The sequence shown here is derived from an EMBL/GenBank/DDBJ whole genome shotgun (WGS) entry which is preliminary data.</text>
</comment>
<accession>A0A395W6B7</accession>
<evidence type="ECO:0000313" key="2">
    <source>
        <dbReference type="Proteomes" id="UP000266492"/>
    </source>
</evidence>
<proteinExistence type="predicted"/>
<organism evidence="1 2">
    <name type="scientific">Bacteroides ovatus</name>
    <dbReference type="NCBI Taxonomy" id="28116"/>
    <lineage>
        <taxon>Bacteria</taxon>
        <taxon>Pseudomonadati</taxon>
        <taxon>Bacteroidota</taxon>
        <taxon>Bacteroidia</taxon>
        <taxon>Bacteroidales</taxon>
        <taxon>Bacteroidaceae</taxon>
        <taxon>Bacteroides</taxon>
    </lineage>
</organism>
<reference evidence="1 2" key="1">
    <citation type="submission" date="2018-08" db="EMBL/GenBank/DDBJ databases">
        <title>A genome reference for cultivated species of the human gut microbiota.</title>
        <authorList>
            <person name="Zou Y."/>
            <person name="Xue W."/>
            <person name="Luo G."/>
        </authorList>
    </citation>
    <scope>NUCLEOTIDE SEQUENCE [LARGE SCALE GENOMIC DNA]</scope>
    <source>
        <strain evidence="1 2">AF20-9LB</strain>
    </source>
</reference>
<name>A0A395W6B7_BACOV</name>
<dbReference type="RefSeq" id="WP_118418228.1">
    <property type="nucleotide sequence ID" value="NZ_JADNJA010000012.1"/>
</dbReference>
<gene>
    <name evidence="1" type="ORF">DWX70_02530</name>
</gene>
<sequence>MRKIVLLSFANTDYSDSLIRLRKETEVFPFDERVFLTEKDLKPELRKKIHWFKHRRGYGYWRWKGFIIYNQLQRMEDGDILVYSDAGNVFNYKGIPRFLEYIKMLDNSISGILAFQERYKEKEYTKADLFEFLNVNSGDSAMESNQLLSGCIFLKKNNITLTLTKQWYDINLYHYDLVTDKRSKIPNYDGFIENRHDQSVFSLLAKKCNPIIQNTDEFVAVDNDWGKLSDKPIHAKRARYSDQSLKKKIKRFLLRPLILVIRWYIIIFENMDMQRPFQVKGRTY</sequence>
<dbReference type="EMBL" id="QRVZ01000001">
    <property type="protein sequence ID" value="RGS88405.1"/>
    <property type="molecule type" value="Genomic_DNA"/>
</dbReference>
<protein>
    <recommendedName>
        <fullName evidence="3">Glycosyltransferase family 2 protein</fullName>
    </recommendedName>
</protein>
<evidence type="ECO:0008006" key="3">
    <source>
        <dbReference type="Google" id="ProtNLM"/>
    </source>
</evidence>